<evidence type="ECO:0000313" key="3">
    <source>
        <dbReference type="EMBL" id="CAI8017636.1"/>
    </source>
</evidence>
<dbReference type="Proteomes" id="UP001174909">
    <property type="component" value="Unassembled WGS sequence"/>
</dbReference>
<accession>A0AA35WHQ1</accession>
<keyword evidence="4" id="KW-1185">Reference proteome</keyword>
<feature type="region of interest" description="Disordered" evidence="2">
    <location>
        <begin position="239"/>
        <end position="260"/>
    </location>
</feature>
<feature type="region of interest" description="Disordered" evidence="2">
    <location>
        <begin position="212"/>
        <end position="231"/>
    </location>
</feature>
<feature type="region of interest" description="Disordered" evidence="2">
    <location>
        <begin position="449"/>
        <end position="473"/>
    </location>
</feature>
<feature type="compositionally biased region" description="Polar residues" evidence="2">
    <location>
        <begin position="449"/>
        <end position="463"/>
    </location>
</feature>
<evidence type="ECO:0000313" key="4">
    <source>
        <dbReference type="Proteomes" id="UP001174909"/>
    </source>
</evidence>
<name>A0AA35WHQ1_GEOBA</name>
<sequence>MSSSSSISSDDERENSAHLPLPSPPGSRPSSRASSRCSSPQSPRKRRNGSLPSASGIGATLQNTVEELIQRDLLDTGVVVELANSKDAQQKLEDLLPIHFYSWRLKNVEAALVYTLLHMFVLLQQCNEMVRERSVYEDYISHLKARVEENQQPECGSQEHEREELVRLRRENAELRQEKAKLQASQSELYQINDAWSRDYNSLTKKVEALTSGSWSTSSNGTSTHHLTNGTSVTHAPVTTAEQHQNARTPTHPPSFALSHASHSHACPNCFSLREQLDQLSRQAKELGRKNRDLEKLLEEEERKSKQKDMLIKSLDSENQAVQLQIQEIGDLQAAARLKEDFRKLELKMRQLEKQHQDTTSKKIQLQHQVDKLRHAFMSILGVSSSSRRHHHDCRVQQYMSEPLPPPPTPPGLIARGDHMGSLVEKDRQLRVLFDEQVTGFERATQHNMSLPSDTRSWPQVTKRSPRPNTLVPMTNGHTHHLSAKTGIAAQPGAPPQQRLLPCPTCRTPYDIGSESGFAHMFEHISYCGPKIVKTELLSNQVT</sequence>
<evidence type="ECO:0000256" key="2">
    <source>
        <dbReference type="SAM" id="MobiDB-lite"/>
    </source>
</evidence>
<feature type="region of interest" description="Disordered" evidence="2">
    <location>
        <begin position="1"/>
        <end position="57"/>
    </location>
</feature>
<feature type="compositionally biased region" description="Polar residues" evidence="2">
    <location>
        <begin position="240"/>
        <end position="249"/>
    </location>
</feature>
<comment type="caution">
    <text evidence="3">The sequence shown here is derived from an EMBL/GenBank/DDBJ whole genome shotgun (WGS) entry which is preliminary data.</text>
</comment>
<keyword evidence="1" id="KW-0175">Coiled coil</keyword>
<organism evidence="3 4">
    <name type="scientific">Geodia barretti</name>
    <name type="common">Barrett's horny sponge</name>
    <dbReference type="NCBI Taxonomy" id="519541"/>
    <lineage>
        <taxon>Eukaryota</taxon>
        <taxon>Metazoa</taxon>
        <taxon>Porifera</taxon>
        <taxon>Demospongiae</taxon>
        <taxon>Heteroscleromorpha</taxon>
        <taxon>Tetractinellida</taxon>
        <taxon>Astrophorina</taxon>
        <taxon>Geodiidae</taxon>
        <taxon>Geodia</taxon>
    </lineage>
</organism>
<protein>
    <submittedName>
        <fullName evidence="3">Uncharacterized protein</fullName>
    </submittedName>
</protein>
<dbReference type="AlphaFoldDB" id="A0AA35WHQ1"/>
<dbReference type="EMBL" id="CASHTH010001645">
    <property type="protein sequence ID" value="CAI8017636.1"/>
    <property type="molecule type" value="Genomic_DNA"/>
</dbReference>
<feature type="compositionally biased region" description="Low complexity" evidence="2">
    <location>
        <begin position="28"/>
        <end position="42"/>
    </location>
</feature>
<proteinExistence type="predicted"/>
<feature type="coiled-coil region" evidence="1">
    <location>
        <begin position="270"/>
        <end position="369"/>
    </location>
</feature>
<evidence type="ECO:0000256" key="1">
    <source>
        <dbReference type="SAM" id="Coils"/>
    </source>
</evidence>
<reference evidence="3" key="1">
    <citation type="submission" date="2023-03" db="EMBL/GenBank/DDBJ databases">
        <authorList>
            <person name="Steffen K."/>
            <person name="Cardenas P."/>
        </authorList>
    </citation>
    <scope>NUCLEOTIDE SEQUENCE</scope>
</reference>
<gene>
    <name evidence="3" type="ORF">GBAR_LOCUS10681</name>
</gene>
<feature type="compositionally biased region" description="Low complexity" evidence="2">
    <location>
        <begin position="212"/>
        <end position="229"/>
    </location>
</feature>
<feature type="coiled-coil region" evidence="1">
    <location>
        <begin position="158"/>
        <end position="188"/>
    </location>
</feature>